<organism evidence="2 3">
    <name type="scientific">Dermatophagoides pteronyssinus</name>
    <name type="common">European house dust mite</name>
    <dbReference type="NCBI Taxonomy" id="6956"/>
    <lineage>
        <taxon>Eukaryota</taxon>
        <taxon>Metazoa</taxon>
        <taxon>Ecdysozoa</taxon>
        <taxon>Arthropoda</taxon>
        <taxon>Chelicerata</taxon>
        <taxon>Arachnida</taxon>
        <taxon>Acari</taxon>
        <taxon>Acariformes</taxon>
        <taxon>Sarcoptiformes</taxon>
        <taxon>Astigmata</taxon>
        <taxon>Psoroptidia</taxon>
        <taxon>Analgoidea</taxon>
        <taxon>Pyroglyphidae</taxon>
        <taxon>Dermatophagoidinae</taxon>
        <taxon>Dermatophagoides</taxon>
    </lineage>
</organism>
<proteinExistence type="predicted"/>
<dbReference type="EMBL" id="NJHN03000054">
    <property type="protein sequence ID" value="KAH9420028.1"/>
    <property type="molecule type" value="Genomic_DNA"/>
</dbReference>
<gene>
    <name evidence="2" type="ORF">DERP_001862</name>
</gene>
<keyword evidence="1" id="KW-0472">Membrane</keyword>
<keyword evidence="1" id="KW-1133">Transmembrane helix</keyword>
<feature type="transmembrane region" description="Helical" evidence="1">
    <location>
        <begin position="6"/>
        <end position="24"/>
    </location>
</feature>
<reference evidence="2 3" key="1">
    <citation type="journal article" date="2018" name="J. Allergy Clin. Immunol.">
        <title>High-quality assembly of Dermatophagoides pteronyssinus genome and transcriptome reveals a wide range of novel allergens.</title>
        <authorList>
            <person name="Liu X.Y."/>
            <person name="Yang K.Y."/>
            <person name="Wang M.Q."/>
            <person name="Kwok J.S."/>
            <person name="Zeng X."/>
            <person name="Yang Z."/>
            <person name="Xiao X.J."/>
            <person name="Lau C.P."/>
            <person name="Li Y."/>
            <person name="Huang Z.M."/>
            <person name="Ba J.G."/>
            <person name="Yim A.K."/>
            <person name="Ouyang C.Y."/>
            <person name="Ngai S.M."/>
            <person name="Chan T.F."/>
            <person name="Leung E.L."/>
            <person name="Liu L."/>
            <person name="Liu Z.G."/>
            <person name="Tsui S.K."/>
        </authorList>
    </citation>
    <scope>NUCLEOTIDE SEQUENCE [LARGE SCALE GENOMIC DNA]</scope>
    <source>
        <strain evidence="2">Derp</strain>
    </source>
</reference>
<reference evidence="2 3" key="2">
    <citation type="journal article" date="2022" name="Mol. Biol. Evol.">
        <title>Comparative Genomics Reveals Insights into the Divergent Evolution of Astigmatic Mites and Household Pest Adaptations.</title>
        <authorList>
            <person name="Xiong Q."/>
            <person name="Wan A.T."/>
            <person name="Liu X."/>
            <person name="Fung C.S."/>
            <person name="Xiao X."/>
            <person name="Malainual N."/>
            <person name="Hou J."/>
            <person name="Wang L."/>
            <person name="Wang M."/>
            <person name="Yang K.Y."/>
            <person name="Cui Y."/>
            <person name="Leung E.L."/>
            <person name="Nong W."/>
            <person name="Shin S.K."/>
            <person name="Au S.W."/>
            <person name="Jeong K.Y."/>
            <person name="Chew F.T."/>
            <person name="Hui J.H."/>
            <person name="Leung T.F."/>
            <person name="Tungtrongchitr A."/>
            <person name="Zhong N."/>
            <person name="Liu Z."/>
            <person name="Tsui S.K."/>
        </authorList>
    </citation>
    <scope>NUCLEOTIDE SEQUENCE [LARGE SCALE GENOMIC DNA]</scope>
    <source>
        <strain evidence="2">Derp</strain>
    </source>
</reference>
<sequence length="59" mass="7231">MNIINGTIIIFSIIFLQHNLYVAIYHRCHRFLRDNSNINQFFYIMDFQLHVNFILKDKN</sequence>
<evidence type="ECO:0000256" key="1">
    <source>
        <dbReference type="SAM" id="Phobius"/>
    </source>
</evidence>
<accession>A0ABQ8JBV1</accession>
<protein>
    <submittedName>
        <fullName evidence="2">Uncharacterized protein</fullName>
    </submittedName>
</protein>
<dbReference type="Proteomes" id="UP000887458">
    <property type="component" value="Unassembled WGS sequence"/>
</dbReference>
<keyword evidence="1" id="KW-0812">Transmembrane</keyword>
<evidence type="ECO:0000313" key="3">
    <source>
        <dbReference type="Proteomes" id="UP000887458"/>
    </source>
</evidence>
<name>A0ABQ8JBV1_DERPT</name>
<comment type="caution">
    <text evidence="2">The sequence shown here is derived from an EMBL/GenBank/DDBJ whole genome shotgun (WGS) entry which is preliminary data.</text>
</comment>
<keyword evidence="3" id="KW-1185">Reference proteome</keyword>
<evidence type="ECO:0000313" key="2">
    <source>
        <dbReference type="EMBL" id="KAH9420028.1"/>
    </source>
</evidence>